<dbReference type="AlphaFoldDB" id="A0A0M3HLE9"/>
<organism evidence="2 3">
    <name type="scientific">Ascaris lumbricoides</name>
    <name type="common">Giant roundworm</name>
    <dbReference type="NCBI Taxonomy" id="6252"/>
    <lineage>
        <taxon>Eukaryota</taxon>
        <taxon>Metazoa</taxon>
        <taxon>Ecdysozoa</taxon>
        <taxon>Nematoda</taxon>
        <taxon>Chromadorea</taxon>
        <taxon>Rhabditida</taxon>
        <taxon>Spirurina</taxon>
        <taxon>Ascaridomorpha</taxon>
        <taxon>Ascaridoidea</taxon>
        <taxon>Ascarididae</taxon>
        <taxon>Ascaris</taxon>
    </lineage>
</organism>
<feature type="transmembrane region" description="Helical" evidence="1">
    <location>
        <begin position="21"/>
        <end position="44"/>
    </location>
</feature>
<keyword evidence="1" id="KW-0812">Transmembrane</keyword>
<evidence type="ECO:0000256" key="1">
    <source>
        <dbReference type="SAM" id="Phobius"/>
    </source>
</evidence>
<sequence>MEGMDHMVTPCDMPTGRSAMVVLHIVIEALSVLMAMACLVLYWVDTISILIINLSDNECRWIINKSEQKCSPITYSPSKINTKVKKMN</sequence>
<dbReference type="Proteomes" id="UP000036681">
    <property type="component" value="Unplaced"/>
</dbReference>
<keyword evidence="1" id="KW-1133">Transmembrane helix</keyword>
<name>A0A0M3HLE9_ASCLU</name>
<proteinExistence type="predicted"/>
<accession>A0A0M3HLE9</accession>
<evidence type="ECO:0000313" key="3">
    <source>
        <dbReference type="WBParaSite" id="ALUE_0000234401-mRNA-1"/>
    </source>
</evidence>
<protein>
    <submittedName>
        <fullName evidence="3">Ovule protein</fullName>
    </submittedName>
</protein>
<reference evidence="3" key="1">
    <citation type="submission" date="2017-02" db="UniProtKB">
        <authorList>
            <consortium name="WormBaseParasite"/>
        </authorList>
    </citation>
    <scope>IDENTIFICATION</scope>
</reference>
<keyword evidence="2" id="KW-1185">Reference proteome</keyword>
<dbReference type="WBParaSite" id="ALUE_0000234401-mRNA-1">
    <property type="protein sequence ID" value="ALUE_0000234401-mRNA-1"/>
    <property type="gene ID" value="ALUE_0000234401"/>
</dbReference>
<evidence type="ECO:0000313" key="2">
    <source>
        <dbReference type="Proteomes" id="UP000036681"/>
    </source>
</evidence>
<keyword evidence="1" id="KW-0472">Membrane</keyword>